<dbReference type="AlphaFoldDB" id="A0A158SW71"/>
<dbReference type="EMBL" id="JMQP01000002">
    <property type="protein sequence ID" value="KIS35115.1"/>
    <property type="molecule type" value="Genomic_DNA"/>
</dbReference>
<dbReference type="Proteomes" id="UP000050700">
    <property type="component" value="Unassembled WGS sequence"/>
</dbReference>
<comment type="caution">
    <text evidence="1">The sequence shown here is derived from an EMBL/GenBank/DDBJ whole genome shotgun (WGS) entry which is preliminary data.</text>
</comment>
<sequence>MRTTGGILVGKFYFSKTSEIFRWDVKSLCYNSQVFNLVKRFTYEKMVVDYRRRVDYFSLRN</sequence>
<gene>
    <name evidence="1" type="ORF">NTHI1209_00718</name>
</gene>
<evidence type="ECO:0000313" key="1">
    <source>
        <dbReference type="EMBL" id="KIS35115.1"/>
    </source>
</evidence>
<protein>
    <submittedName>
        <fullName evidence="1">Uncharacterized protein</fullName>
    </submittedName>
</protein>
<organism evidence="1 2">
    <name type="scientific">Haemophilus influenzae</name>
    <dbReference type="NCBI Taxonomy" id="727"/>
    <lineage>
        <taxon>Bacteria</taxon>
        <taxon>Pseudomonadati</taxon>
        <taxon>Pseudomonadota</taxon>
        <taxon>Gammaproteobacteria</taxon>
        <taxon>Pasteurellales</taxon>
        <taxon>Pasteurellaceae</taxon>
        <taxon>Haemophilus</taxon>
    </lineage>
</organism>
<accession>A0A158SW71</accession>
<reference evidence="1 2" key="1">
    <citation type="submission" date="2014-05" db="EMBL/GenBank/DDBJ databases">
        <title>Methylome analysis of the phasevarions of Haemophilus influenzae.</title>
        <authorList>
            <person name="Atack J.M."/>
            <person name="Fox K.L."/>
            <person name="Power P.M."/>
            <person name="Clark T."/>
            <person name="Jurcisek J."/>
            <person name="Korlach J."/>
            <person name="Bakaletz L.O."/>
            <person name="Jennings M.P."/>
        </authorList>
    </citation>
    <scope>NUCLEOTIDE SEQUENCE [LARGE SCALE GENOMIC DNA]</scope>
    <source>
        <strain evidence="1 2">1209</strain>
    </source>
</reference>
<proteinExistence type="predicted"/>
<name>A0A158SW71_HAEIF</name>
<evidence type="ECO:0000313" key="2">
    <source>
        <dbReference type="Proteomes" id="UP000050700"/>
    </source>
</evidence>